<dbReference type="SMART" id="SM00184">
    <property type="entry name" value="RING"/>
    <property type="match status" value="1"/>
</dbReference>
<dbReference type="GO" id="GO:0000976">
    <property type="term" value="F:transcription cis-regulatory region binding"/>
    <property type="evidence" value="ECO:0007669"/>
    <property type="project" value="TreeGrafter"/>
</dbReference>
<feature type="compositionally biased region" description="Low complexity" evidence="7">
    <location>
        <begin position="612"/>
        <end position="622"/>
    </location>
</feature>
<dbReference type="Proteomes" id="UP000509704">
    <property type="component" value="Chromosome 5"/>
</dbReference>
<feature type="compositionally biased region" description="Basic residues" evidence="7">
    <location>
        <begin position="25"/>
        <end position="40"/>
    </location>
</feature>
<dbReference type="InterPro" id="IPR017907">
    <property type="entry name" value="Znf_RING_CS"/>
</dbReference>
<keyword evidence="4 6" id="KW-0863">Zinc-finger</keyword>
<dbReference type="OrthoDB" id="302966at2759"/>
<accession>A0A7H9B385</accession>
<keyword evidence="5" id="KW-0862">Zinc</keyword>
<keyword evidence="3" id="KW-0479">Metal-binding</keyword>
<dbReference type="InterPro" id="IPR018957">
    <property type="entry name" value="Znf_C3HC4_RING-type"/>
</dbReference>
<evidence type="ECO:0000313" key="10">
    <source>
        <dbReference type="Proteomes" id="UP000509704"/>
    </source>
</evidence>
<keyword evidence="10" id="KW-1185">Reference proteome</keyword>
<comment type="subcellular location">
    <subcellularLocation>
        <location evidence="1">Cytoplasm</location>
    </subcellularLocation>
</comment>
<feature type="compositionally biased region" description="Basic residues" evidence="7">
    <location>
        <begin position="623"/>
        <end position="632"/>
    </location>
</feature>
<dbReference type="Gene3D" id="3.30.40.10">
    <property type="entry name" value="Zinc/RING finger domain, C3HC4 (zinc finger)"/>
    <property type="match status" value="1"/>
</dbReference>
<evidence type="ECO:0000256" key="3">
    <source>
        <dbReference type="ARBA" id="ARBA00022723"/>
    </source>
</evidence>
<evidence type="ECO:0000256" key="4">
    <source>
        <dbReference type="ARBA" id="ARBA00022771"/>
    </source>
</evidence>
<evidence type="ECO:0000256" key="7">
    <source>
        <dbReference type="SAM" id="MobiDB-lite"/>
    </source>
</evidence>
<dbReference type="GO" id="GO:0045944">
    <property type="term" value="P:positive regulation of transcription by RNA polymerase II"/>
    <property type="evidence" value="ECO:0007669"/>
    <property type="project" value="TreeGrafter"/>
</dbReference>
<evidence type="ECO:0000256" key="2">
    <source>
        <dbReference type="ARBA" id="ARBA00022490"/>
    </source>
</evidence>
<feature type="compositionally biased region" description="Low complexity" evidence="7">
    <location>
        <begin position="10"/>
        <end position="23"/>
    </location>
</feature>
<proteinExistence type="predicted"/>
<dbReference type="InterPro" id="IPR039739">
    <property type="entry name" value="MAG2/RNF10"/>
</dbReference>
<dbReference type="PROSITE" id="PS50089">
    <property type="entry name" value="ZF_RING_2"/>
    <property type="match status" value="1"/>
</dbReference>
<dbReference type="InterPro" id="IPR013083">
    <property type="entry name" value="Znf_RING/FYVE/PHD"/>
</dbReference>
<evidence type="ECO:0000313" key="9">
    <source>
        <dbReference type="EMBL" id="QLG73118.1"/>
    </source>
</evidence>
<organism evidence="9 10">
    <name type="scientific">Zygotorulaspora mrakii</name>
    <name type="common">Zygosaccharomyces mrakii</name>
    <dbReference type="NCBI Taxonomy" id="42260"/>
    <lineage>
        <taxon>Eukaryota</taxon>
        <taxon>Fungi</taxon>
        <taxon>Dikarya</taxon>
        <taxon>Ascomycota</taxon>
        <taxon>Saccharomycotina</taxon>
        <taxon>Saccharomycetes</taxon>
        <taxon>Saccharomycetales</taxon>
        <taxon>Saccharomycetaceae</taxon>
        <taxon>Zygotorulaspora</taxon>
    </lineage>
</organism>
<dbReference type="PANTHER" id="PTHR12983:SF9">
    <property type="entry name" value="E3 UBIQUITIN-PROTEIN LIGASE RNF10"/>
    <property type="match status" value="1"/>
</dbReference>
<dbReference type="KEGG" id="zmk:HG535_0E02020"/>
<evidence type="ECO:0000256" key="1">
    <source>
        <dbReference type="ARBA" id="ARBA00004496"/>
    </source>
</evidence>
<feature type="region of interest" description="Disordered" evidence="7">
    <location>
        <begin position="588"/>
        <end position="644"/>
    </location>
</feature>
<dbReference type="EMBL" id="CP058608">
    <property type="protein sequence ID" value="QLG73118.1"/>
    <property type="molecule type" value="Genomic_DNA"/>
</dbReference>
<dbReference type="InterPro" id="IPR001841">
    <property type="entry name" value="Znf_RING"/>
</dbReference>
<sequence>MDIGMGLNNSGGSDSPDSSSNSGKKGGKKPVHRSGIKSKKHGEEKPQADNSGRASRGGFHGHNHRQHKNQQKYKNQNGSNSSALGYDLDFSIQEELNSGNYKFRGGKAQVSINHLLQFQLPEIERDRLGDSRELARRRNKSDNAIHLTGDSFINANYRLLVDDRFEYKEQGNHPDVPIPQENIVRVIVPRGQKCPICLEEPVAPQMVACGHIFCYSCLINFFSIEEVTKDTTNEYSRRRKLKECPLCGNIIRQNKIKSVIFEEDIPNEAPQPNSRIKLSLMCKPHDSILPLPVELEIDPSRTGNFPPAEFDSLSKYAHIMKCNPEKTIEMLRKDIDDINTQYEIDRILYSDNGKFYKLAVKELESRIKSISEQQVSQPDIARSLSNVNLGCNLREKYNDNSAFFFYQTAFQSSTKFFLSPLDVKILLNAYHQYCCFPEELSMVAENIHYGTSVTEDLLSRYKYFGHLPLGTEIAFIDLDWRDNMIIPKAVEQQFIGELKKRRKKLHLKKQKEDKEKAMYQMKIEKEHEEFYRRENGDNPLVPEFMEYGNHQISLEALSPKQREATTNEGSGLKKGYVERTIWGTSISLQQDKQTSQENQEFEAMLLQRMQESESSNSRSSGQKGKKNKKNKGKVMLLSNTHQTY</sequence>
<feature type="region of interest" description="Disordered" evidence="7">
    <location>
        <begin position="1"/>
        <end position="81"/>
    </location>
</feature>
<dbReference type="AlphaFoldDB" id="A0A7H9B385"/>
<evidence type="ECO:0000256" key="5">
    <source>
        <dbReference type="ARBA" id="ARBA00022833"/>
    </source>
</evidence>
<keyword evidence="2" id="KW-0963">Cytoplasm</keyword>
<feature type="domain" description="RING-type" evidence="8">
    <location>
        <begin position="194"/>
        <end position="247"/>
    </location>
</feature>
<reference evidence="9 10" key="1">
    <citation type="submission" date="2020-07" db="EMBL/GenBank/DDBJ databases">
        <title>The yeast mating-type switching endonuclease HO is a domesticated member of an unorthodox homing genetic element family.</title>
        <authorList>
            <person name="Coughlan A.Y."/>
            <person name="Lombardi L."/>
            <person name="Braun-Galleani S."/>
            <person name="Martos A.R."/>
            <person name="Galeote V."/>
            <person name="Bigey F."/>
            <person name="Dequin S."/>
            <person name="Byrne K.P."/>
            <person name="Wolfe K.H."/>
        </authorList>
    </citation>
    <scope>NUCLEOTIDE SEQUENCE [LARGE SCALE GENOMIC DNA]</scope>
    <source>
        <strain evidence="9 10">NRRL Y-6702</strain>
    </source>
</reference>
<dbReference type="GO" id="GO:0005737">
    <property type="term" value="C:cytoplasm"/>
    <property type="evidence" value="ECO:0007669"/>
    <property type="project" value="UniProtKB-SubCell"/>
</dbReference>
<dbReference type="GO" id="GO:0008270">
    <property type="term" value="F:zinc ion binding"/>
    <property type="evidence" value="ECO:0007669"/>
    <property type="project" value="UniProtKB-KW"/>
</dbReference>
<dbReference type="PROSITE" id="PS00518">
    <property type="entry name" value="ZF_RING_1"/>
    <property type="match status" value="1"/>
</dbReference>
<evidence type="ECO:0000256" key="6">
    <source>
        <dbReference type="PROSITE-ProRule" id="PRU00175"/>
    </source>
</evidence>
<gene>
    <name evidence="9" type="ORF">HG535_0E02020</name>
</gene>
<protein>
    <recommendedName>
        <fullName evidence="8">RING-type domain-containing protein</fullName>
    </recommendedName>
</protein>
<feature type="compositionally biased region" description="Basic residues" evidence="7">
    <location>
        <begin position="59"/>
        <end position="71"/>
    </location>
</feature>
<dbReference type="Pfam" id="PF00097">
    <property type="entry name" value="zf-C3HC4"/>
    <property type="match status" value="1"/>
</dbReference>
<dbReference type="SUPFAM" id="SSF57850">
    <property type="entry name" value="RING/U-box"/>
    <property type="match status" value="1"/>
</dbReference>
<name>A0A7H9B385_ZYGMR</name>
<evidence type="ECO:0000259" key="8">
    <source>
        <dbReference type="PROSITE" id="PS50089"/>
    </source>
</evidence>
<dbReference type="RefSeq" id="XP_037144845.1">
    <property type="nucleotide sequence ID" value="XM_037288950.1"/>
</dbReference>
<dbReference type="PANTHER" id="PTHR12983">
    <property type="entry name" value="RING FINGER 10 FAMILY MEMBER"/>
    <property type="match status" value="1"/>
</dbReference>
<feature type="compositionally biased region" description="Polar residues" evidence="7">
    <location>
        <begin position="588"/>
        <end position="598"/>
    </location>
</feature>
<dbReference type="GeneID" id="59236860"/>